<proteinExistence type="predicted"/>
<dbReference type="RefSeq" id="WP_089305372.1">
    <property type="nucleotide sequence ID" value="NZ_FZOO01000004.1"/>
</dbReference>
<protein>
    <submittedName>
        <fullName evidence="4">FAD dependent oxidoreductase</fullName>
    </submittedName>
</protein>
<dbReference type="SUPFAM" id="SSF51971">
    <property type="entry name" value="Nucleotide-binding domain"/>
    <property type="match status" value="1"/>
</dbReference>
<dbReference type="InterPro" id="IPR006076">
    <property type="entry name" value="FAD-dep_OxRdtase"/>
</dbReference>
<dbReference type="Gene3D" id="3.50.50.60">
    <property type="entry name" value="FAD/NAD(P)-binding domain"/>
    <property type="match status" value="1"/>
</dbReference>
<sequence length="73" mass="7290">MTEDPPAPRPSQARGGTLQGGRPADDGHREVAVVGGGVVGLTCALLLARAGHRVRVHTADPVEATTSAVAAAI</sequence>
<feature type="transmembrane region" description="Helical" evidence="2">
    <location>
        <begin position="31"/>
        <end position="48"/>
    </location>
</feature>
<dbReference type="AlphaFoldDB" id="A0A239EF88"/>
<feature type="region of interest" description="Disordered" evidence="1">
    <location>
        <begin position="1"/>
        <end position="29"/>
    </location>
</feature>
<dbReference type="Proteomes" id="UP000198373">
    <property type="component" value="Unassembled WGS sequence"/>
</dbReference>
<keyword evidence="2" id="KW-1133">Transmembrane helix</keyword>
<evidence type="ECO:0000313" key="5">
    <source>
        <dbReference type="Proteomes" id="UP000198373"/>
    </source>
</evidence>
<evidence type="ECO:0000259" key="3">
    <source>
        <dbReference type="Pfam" id="PF01266"/>
    </source>
</evidence>
<accession>A0A239EF88</accession>
<gene>
    <name evidence="4" type="ORF">SAMN06893096_10476</name>
</gene>
<evidence type="ECO:0000313" key="4">
    <source>
        <dbReference type="EMBL" id="SNS42928.1"/>
    </source>
</evidence>
<dbReference type="InterPro" id="IPR036188">
    <property type="entry name" value="FAD/NAD-bd_sf"/>
</dbReference>
<evidence type="ECO:0000256" key="1">
    <source>
        <dbReference type="SAM" id="MobiDB-lite"/>
    </source>
</evidence>
<feature type="domain" description="FAD dependent oxidoreductase" evidence="3">
    <location>
        <begin position="31"/>
        <end position="72"/>
    </location>
</feature>
<keyword evidence="5" id="KW-1185">Reference proteome</keyword>
<organism evidence="4 5">
    <name type="scientific">Geodermatophilus pulveris</name>
    <dbReference type="NCBI Taxonomy" id="1564159"/>
    <lineage>
        <taxon>Bacteria</taxon>
        <taxon>Bacillati</taxon>
        <taxon>Actinomycetota</taxon>
        <taxon>Actinomycetes</taxon>
        <taxon>Geodermatophilales</taxon>
        <taxon>Geodermatophilaceae</taxon>
        <taxon>Geodermatophilus</taxon>
    </lineage>
</organism>
<keyword evidence="2" id="KW-0812">Transmembrane</keyword>
<name>A0A239EF88_9ACTN</name>
<dbReference type="Pfam" id="PF01266">
    <property type="entry name" value="DAO"/>
    <property type="match status" value="1"/>
</dbReference>
<keyword evidence="2" id="KW-0472">Membrane</keyword>
<evidence type="ECO:0000256" key="2">
    <source>
        <dbReference type="SAM" id="Phobius"/>
    </source>
</evidence>
<dbReference type="EMBL" id="FZOO01000004">
    <property type="protein sequence ID" value="SNS42928.1"/>
    <property type="molecule type" value="Genomic_DNA"/>
</dbReference>
<reference evidence="5" key="1">
    <citation type="submission" date="2017-06" db="EMBL/GenBank/DDBJ databases">
        <authorList>
            <person name="Varghese N."/>
            <person name="Submissions S."/>
        </authorList>
    </citation>
    <scope>NUCLEOTIDE SEQUENCE [LARGE SCALE GENOMIC DNA]</scope>
    <source>
        <strain evidence="5">DSM 46839</strain>
    </source>
</reference>